<proteinExistence type="predicted"/>
<reference evidence="2" key="1">
    <citation type="journal article" date="2011" name="Nature">
        <title>Genome sequence and analysis of the tuber crop potato.</title>
        <authorList>
            <consortium name="The Potato Genome Sequencing Consortium"/>
        </authorList>
    </citation>
    <scope>NUCLEOTIDE SEQUENCE [LARGE SCALE GENOMIC DNA]</scope>
    <source>
        <strain evidence="2">cv. DM1-3 516 R44</strain>
    </source>
</reference>
<dbReference type="Gramene" id="PGSC0003DMT400084931">
    <property type="protein sequence ID" value="PGSC0003DMT400084931"/>
    <property type="gene ID" value="PGSC0003DMG400034502"/>
</dbReference>
<evidence type="ECO:0000313" key="1">
    <source>
        <dbReference type="EnsemblPlants" id="PGSC0003DMT400084931"/>
    </source>
</evidence>
<dbReference type="PaxDb" id="4113-PGSC0003DMT400084931"/>
<name>M1D8D9_SOLTU</name>
<dbReference type="Proteomes" id="UP000011115">
    <property type="component" value="Unassembled WGS sequence"/>
</dbReference>
<keyword evidence="2" id="KW-1185">Reference proteome</keyword>
<organism evidence="1 2">
    <name type="scientific">Solanum tuberosum</name>
    <name type="common">Potato</name>
    <dbReference type="NCBI Taxonomy" id="4113"/>
    <lineage>
        <taxon>Eukaryota</taxon>
        <taxon>Viridiplantae</taxon>
        <taxon>Streptophyta</taxon>
        <taxon>Embryophyta</taxon>
        <taxon>Tracheophyta</taxon>
        <taxon>Spermatophyta</taxon>
        <taxon>Magnoliopsida</taxon>
        <taxon>eudicotyledons</taxon>
        <taxon>Gunneridae</taxon>
        <taxon>Pentapetalae</taxon>
        <taxon>asterids</taxon>
        <taxon>lamiids</taxon>
        <taxon>Solanales</taxon>
        <taxon>Solanaceae</taxon>
        <taxon>Solanoideae</taxon>
        <taxon>Solaneae</taxon>
        <taxon>Solanum</taxon>
    </lineage>
</organism>
<dbReference type="AlphaFoldDB" id="M1D8D9"/>
<protein>
    <submittedName>
        <fullName evidence="1">Uncharacterized protein</fullName>
    </submittedName>
</protein>
<evidence type="ECO:0000313" key="2">
    <source>
        <dbReference type="Proteomes" id="UP000011115"/>
    </source>
</evidence>
<dbReference type="HOGENOM" id="CLU_150955_0_0_1"/>
<reference evidence="1" key="2">
    <citation type="submission" date="2015-06" db="UniProtKB">
        <authorList>
            <consortium name="EnsemblPlants"/>
        </authorList>
    </citation>
    <scope>IDENTIFICATION</scope>
    <source>
        <strain evidence="1">DM1-3 516 R44</strain>
    </source>
</reference>
<dbReference type="InParanoid" id="M1D8D9"/>
<dbReference type="EnsemblPlants" id="PGSC0003DMT400084931">
    <property type="protein sequence ID" value="PGSC0003DMT400084931"/>
    <property type="gene ID" value="PGSC0003DMG400034502"/>
</dbReference>
<accession>M1D8D9</accession>
<sequence>MVRSAIRHSKSGSSISLAIRPLVSSITFLLWPSASSSSVTLGDLTLHRGITCRLLLSLANLIFSFRAWHIGTVGDMVAIRRLAKGTWRSPGLHFFLLLTRFVPFCKLVSMLCSSIQIPGNQGFYISYWHKRAFEDTKSIQLRP</sequence>